<dbReference type="CDD" id="cd17932">
    <property type="entry name" value="DEXQc_UvrD"/>
    <property type="match status" value="1"/>
</dbReference>
<keyword evidence="2 11" id="KW-0547">Nucleotide-binding</keyword>
<feature type="compositionally biased region" description="Basic and acidic residues" evidence="12">
    <location>
        <begin position="708"/>
        <end position="731"/>
    </location>
</feature>
<dbReference type="PROSITE" id="PS51217">
    <property type="entry name" value="UVRD_HELICASE_CTER"/>
    <property type="match status" value="1"/>
</dbReference>
<evidence type="ECO:0000256" key="9">
    <source>
        <dbReference type="ARBA" id="ARBA00034808"/>
    </source>
</evidence>
<dbReference type="GO" id="GO:0003677">
    <property type="term" value="F:DNA binding"/>
    <property type="evidence" value="ECO:0007669"/>
    <property type="project" value="UniProtKB-KW"/>
</dbReference>
<dbReference type="Pfam" id="PF13361">
    <property type="entry name" value="UvrD_C"/>
    <property type="match status" value="1"/>
</dbReference>
<feature type="domain" description="UvrD-like helicase ATP-binding" evidence="13">
    <location>
        <begin position="34"/>
        <end position="358"/>
    </location>
</feature>
<dbReference type="PROSITE" id="PS51198">
    <property type="entry name" value="UVRD_HELICASE_ATP_BIND"/>
    <property type="match status" value="1"/>
</dbReference>
<dbReference type="Gene3D" id="1.10.486.10">
    <property type="entry name" value="PCRA, domain 4"/>
    <property type="match status" value="1"/>
</dbReference>
<dbReference type="FunFam" id="1.10.486.10:FF:000003">
    <property type="entry name" value="ATP-dependent DNA helicase"/>
    <property type="match status" value="1"/>
</dbReference>
<dbReference type="EC" id="5.6.2.4" evidence="9"/>
<evidence type="ECO:0000256" key="4">
    <source>
        <dbReference type="ARBA" id="ARBA00022806"/>
    </source>
</evidence>
<accession>A6NZ65</accession>
<evidence type="ECO:0000256" key="6">
    <source>
        <dbReference type="ARBA" id="ARBA00023125"/>
    </source>
</evidence>
<dbReference type="EMBL" id="AAXG02000032">
    <property type="protein sequence ID" value="EDM98714.1"/>
    <property type="molecule type" value="Genomic_DNA"/>
</dbReference>
<comment type="similarity">
    <text evidence="1">Belongs to the helicase family. UvrD subfamily.</text>
</comment>
<protein>
    <recommendedName>
        <fullName evidence="9">DNA 3'-5' helicase</fullName>
        <ecNumber evidence="9">5.6.2.4</ecNumber>
    </recommendedName>
</protein>
<dbReference type="PANTHER" id="PTHR11070">
    <property type="entry name" value="UVRD / RECB / PCRA DNA HELICASE FAMILY MEMBER"/>
    <property type="match status" value="1"/>
</dbReference>
<evidence type="ECO:0000259" key="14">
    <source>
        <dbReference type="PROSITE" id="PS51217"/>
    </source>
</evidence>
<comment type="catalytic activity">
    <reaction evidence="10">
        <text>ATP + H2O = ADP + phosphate + H(+)</text>
        <dbReference type="Rhea" id="RHEA:13065"/>
        <dbReference type="ChEBI" id="CHEBI:15377"/>
        <dbReference type="ChEBI" id="CHEBI:15378"/>
        <dbReference type="ChEBI" id="CHEBI:30616"/>
        <dbReference type="ChEBI" id="CHEBI:43474"/>
        <dbReference type="ChEBI" id="CHEBI:456216"/>
        <dbReference type="EC" id="5.6.2.4"/>
    </reaction>
</comment>
<evidence type="ECO:0000313" key="15">
    <source>
        <dbReference type="EMBL" id="EDM98714.1"/>
    </source>
</evidence>
<keyword evidence="6" id="KW-0238">DNA-binding</keyword>
<evidence type="ECO:0000313" key="16">
    <source>
        <dbReference type="Proteomes" id="UP000003639"/>
    </source>
</evidence>
<feature type="region of interest" description="Disordered" evidence="12">
    <location>
        <begin position="700"/>
        <end position="739"/>
    </location>
</feature>
<dbReference type="InterPro" id="IPR014016">
    <property type="entry name" value="UvrD-like_ATP-bd"/>
</dbReference>
<dbReference type="GO" id="GO:0016887">
    <property type="term" value="F:ATP hydrolysis activity"/>
    <property type="evidence" value="ECO:0007669"/>
    <property type="project" value="RHEA"/>
</dbReference>
<dbReference type="AlphaFoldDB" id="A6NZ65"/>
<evidence type="ECO:0000256" key="1">
    <source>
        <dbReference type="ARBA" id="ARBA00009922"/>
    </source>
</evidence>
<sequence length="830" mass="93673">MDGFRIAEEKNMLNREEELRFCKARRAAIELDYQNLNPEQRKAALATEGPLLLLAGAGSGKTTVLIHRIANLMKYGRGSDCDEVPEWVTAEDLAFLEGYVAHPDPEKKAEQERLCRVDPAVPWSIIAITFTNKAAGELKERLERMLGPSANDIWASTFHSACVRILRRDIDRLGFSKSFTIYDTADAERVIKDIIKDFNLDDKAFPAKSIVGYISRAKDAMKLGADYLAECEKSGDYRLIKIAKVYVEYEKRLRDANALDFDDIILHTVRLLKEFDEVREYYQRKFRYVLIDEYQDTNNLQYLLASTLAGGYENICVVGDDDQSIYRFRGATIENILSFESQYKGARVIRLEQNYRSTKNILEASNAVIRNNEGRKGKELWTDHGEGDKVQCYTAMNEHDEAQYVAAQILGSFSAGRHWKDHAVLYRMNAQSNQIEQAFKRNGVPYRIIGGIRFFDRAEIKDMLAYLCVINNPGDDLRLQRIINNPPRGIGATTIERAQTIAAQEGRSLWEIISNARVYPELQKAAAKLASFTDMIAELRKLSGEMELPAFYEELVARTGYAVMLEQKNTIEDRTRLENVQELLTSINGYLENAVEPSLAGFLDEIALYTDLDSHDPEEDCVVMMTMHSAKGLEFPVVFVVGVEEGIFPGIRAIGEAEEMEEERRLCYVAMTRAKEKLYMTCASQRMLFGRTNNNRPSRFLGEIPEEYVEKSGRLPRSERTEEKQDGEQPKKKAPAWRKPAERGYSLGGGYTTYPKGTAVEPKIGGGGAKSAAGLADFRKGDMVQHKAFGKGMVVNLMPMGGDALIEIAFDNVGTKKLMLKSASQHMAKL</sequence>
<organism evidence="15 16">
    <name type="scientific">Pseudoflavonifractor capillosus ATCC 29799</name>
    <dbReference type="NCBI Taxonomy" id="411467"/>
    <lineage>
        <taxon>Bacteria</taxon>
        <taxon>Bacillati</taxon>
        <taxon>Bacillota</taxon>
        <taxon>Clostridia</taxon>
        <taxon>Eubacteriales</taxon>
        <taxon>Oscillospiraceae</taxon>
        <taxon>Pseudoflavonifractor</taxon>
    </lineage>
</organism>
<evidence type="ECO:0000256" key="8">
    <source>
        <dbReference type="ARBA" id="ARBA00034617"/>
    </source>
</evidence>
<feature type="domain" description="UvrD-like helicase C-terminal" evidence="14">
    <location>
        <begin position="359"/>
        <end position="632"/>
    </location>
</feature>
<keyword evidence="4 11" id="KW-0347">Helicase</keyword>
<dbReference type="eggNOG" id="COG0210">
    <property type="taxonomic scope" value="Bacteria"/>
</dbReference>
<dbReference type="InterPro" id="IPR013986">
    <property type="entry name" value="DExx_box_DNA_helicase_dom_sf"/>
</dbReference>
<evidence type="ECO:0000259" key="13">
    <source>
        <dbReference type="PROSITE" id="PS51198"/>
    </source>
</evidence>
<dbReference type="STRING" id="411467.BACCAP_03516"/>
<dbReference type="InterPro" id="IPR014017">
    <property type="entry name" value="DNA_helicase_UvrD-like_C"/>
</dbReference>
<dbReference type="PANTHER" id="PTHR11070:SF2">
    <property type="entry name" value="ATP-DEPENDENT DNA HELICASE SRS2"/>
    <property type="match status" value="1"/>
</dbReference>
<dbReference type="Pfam" id="PF21196">
    <property type="entry name" value="PcrA_UvrD_tudor"/>
    <property type="match status" value="1"/>
</dbReference>
<evidence type="ECO:0000256" key="7">
    <source>
        <dbReference type="ARBA" id="ARBA00023235"/>
    </source>
</evidence>
<keyword evidence="5 11" id="KW-0067">ATP-binding</keyword>
<feature type="binding site" evidence="11">
    <location>
        <begin position="55"/>
        <end position="62"/>
    </location>
    <ligand>
        <name>ATP</name>
        <dbReference type="ChEBI" id="CHEBI:30616"/>
    </ligand>
</feature>
<dbReference type="SUPFAM" id="SSF52540">
    <property type="entry name" value="P-loop containing nucleoside triphosphate hydrolases"/>
    <property type="match status" value="1"/>
</dbReference>
<keyword evidence="7" id="KW-0413">Isomerase</keyword>
<dbReference type="Gene3D" id="1.10.10.160">
    <property type="match status" value="1"/>
</dbReference>
<dbReference type="Gene3D" id="3.40.50.300">
    <property type="entry name" value="P-loop containing nucleotide triphosphate hydrolases"/>
    <property type="match status" value="3"/>
</dbReference>
<reference evidence="15 16" key="2">
    <citation type="submission" date="2007-06" db="EMBL/GenBank/DDBJ databases">
        <title>Draft genome sequence of Pseudoflavonifractor capillosus ATCC 29799.</title>
        <authorList>
            <person name="Sudarsanam P."/>
            <person name="Ley R."/>
            <person name="Guruge J."/>
            <person name="Turnbaugh P.J."/>
            <person name="Mahowald M."/>
            <person name="Liep D."/>
            <person name="Gordon J."/>
        </authorList>
    </citation>
    <scope>NUCLEOTIDE SEQUENCE [LARGE SCALE GENOMIC DNA]</scope>
    <source>
        <strain evidence="15 16">ATCC 29799</strain>
    </source>
</reference>
<dbReference type="InterPro" id="IPR027417">
    <property type="entry name" value="P-loop_NTPase"/>
</dbReference>
<proteinExistence type="inferred from homology"/>
<keyword evidence="3 11" id="KW-0378">Hydrolase</keyword>
<dbReference type="InterPro" id="IPR000212">
    <property type="entry name" value="DNA_helicase_UvrD/REP"/>
</dbReference>
<keyword evidence="16" id="KW-1185">Reference proteome</keyword>
<comment type="caution">
    <text evidence="15">The sequence shown here is derived from an EMBL/GenBank/DDBJ whole genome shotgun (WGS) entry which is preliminary data.</text>
</comment>
<comment type="catalytic activity">
    <reaction evidence="8">
        <text>Couples ATP hydrolysis with the unwinding of duplex DNA by translocating in the 3'-5' direction.</text>
        <dbReference type="EC" id="5.6.2.4"/>
    </reaction>
</comment>
<reference evidence="15 16" key="1">
    <citation type="submission" date="2007-04" db="EMBL/GenBank/DDBJ databases">
        <authorList>
            <person name="Fulton L."/>
            <person name="Clifton S."/>
            <person name="Fulton B."/>
            <person name="Xu J."/>
            <person name="Minx P."/>
            <person name="Pepin K.H."/>
            <person name="Johnson M."/>
            <person name="Thiruvilangam P."/>
            <person name="Bhonagiri V."/>
            <person name="Nash W.E."/>
            <person name="Mardis E.R."/>
            <person name="Wilson R.K."/>
        </authorList>
    </citation>
    <scope>NUCLEOTIDE SEQUENCE [LARGE SCALE GENOMIC DNA]</scope>
    <source>
        <strain evidence="15 16">ATCC 29799</strain>
    </source>
</reference>
<dbReference type="Pfam" id="PF00580">
    <property type="entry name" value="UvrD-helicase"/>
    <property type="match status" value="2"/>
</dbReference>
<dbReference type="Proteomes" id="UP000003639">
    <property type="component" value="Unassembled WGS sequence"/>
</dbReference>
<evidence type="ECO:0000256" key="2">
    <source>
        <dbReference type="ARBA" id="ARBA00022741"/>
    </source>
</evidence>
<evidence type="ECO:0000256" key="3">
    <source>
        <dbReference type="ARBA" id="ARBA00022801"/>
    </source>
</evidence>
<dbReference type="GO" id="GO:0000725">
    <property type="term" value="P:recombinational repair"/>
    <property type="evidence" value="ECO:0007669"/>
    <property type="project" value="TreeGrafter"/>
</dbReference>
<evidence type="ECO:0000256" key="11">
    <source>
        <dbReference type="PROSITE-ProRule" id="PRU00560"/>
    </source>
</evidence>
<dbReference type="GO" id="GO:0043138">
    <property type="term" value="F:3'-5' DNA helicase activity"/>
    <property type="evidence" value="ECO:0007669"/>
    <property type="project" value="UniProtKB-EC"/>
</dbReference>
<gene>
    <name evidence="15" type="ORF">BACCAP_03516</name>
</gene>
<evidence type="ECO:0000256" key="5">
    <source>
        <dbReference type="ARBA" id="ARBA00022840"/>
    </source>
</evidence>
<dbReference type="GO" id="GO:0005524">
    <property type="term" value="F:ATP binding"/>
    <property type="evidence" value="ECO:0007669"/>
    <property type="project" value="UniProtKB-UniRule"/>
</dbReference>
<dbReference type="GO" id="GO:0033202">
    <property type="term" value="C:DNA helicase complex"/>
    <property type="evidence" value="ECO:0007669"/>
    <property type="project" value="TreeGrafter"/>
</dbReference>
<evidence type="ECO:0000256" key="12">
    <source>
        <dbReference type="SAM" id="MobiDB-lite"/>
    </source>
</evidence>
<evidence type="ECO:0000256" key="10">
    <source>
        <dbReference type="ARBA" id="ARBA00048988"/>
    </source>
</evidence>
<dbReference type="GO" id="GO:0005829">
    <property type="term" value="C:cytosol"/>
    <property type="evidence" value="ECO:0007669"/>
    <property type="project" value="TreeGrafter"/>
</dbReference>
<name>A6NZ65_9FIRM</name>